<protein>
    <submittedName>
        <fullName evidence="2">Uncharacterized protein</fullName>
    </submittedName>
</protein>
<sequence length="61" mass="6798">MTKTAPRDLSAPAVRRPAGEPSRELRAEMVDHAVSSLRLEGFEITPEQLADLRESRGSHRD</sequence>
<reference evidence="2 3" key="1">
    <citation type="submission" date="2017-01" db="EMBL/GenBank/DDBJ databases">
        <title>Genome Analysis of Deinococcus marmoris KOPRI26562.</title>
        <authorList>
            <person name="Kim J.H."/>
            <person name="Oh H.-M."/>
        </authorList>
    </citation>
    <scope>NUCLEOTIDE SEQUENCE [LARGE SCALE GENOMIC DNA]</scope>
    <source>
        <strain evidence="2 3">KOPRI26562</strain>
    </source>
</reference>
<evidence type="ECO:0000313" key="2">
    <source>
        <dbReference type="EMBL" id="OLV16723.1"/>
    </source>
</evidence>
<dbReference type="InterPro" id="IPR043038">
    <property type="entry name" value="VbhA_sf"/>
</dbReference>
<evidence type="ECO:0000313" key="3">
    <source>
        <dbReference type="Proteomes" id="UP000186607"/>
    </source>
</evidence>
<proteinExistence type="predicted"/>
<feature type="region of interest" description="Disordered" evidence="1">
    <location>
        <begin position="1"/>
        <end position="24"/>
    </location>
</feature>
<dbReference type="CDD" id="cd11586">
    <property type="entry name" value="VbhA_like"/>
    <property type="match status" value="1"/>
</dbReference>
<accession>A0A1U7NUW8</accession>
<dbReference type="AlphaFoldDB" id="A0A1U7NUW8"/>
<dbReference type="STRING" id="249408.BOO71_0011038"/>
<comment type="caution">
    <text evidence="2">The sequence shown here is derived from an EMBL/GenBank/DDBJ whole genome shotgun (WGS) entry which is preliminary data.</text>
</comment>
<dbReference type="Gene3D" id="1.10.8.1050">
    <property type="entry name" value="Antitoxin VbhA-like"/>
    <property type="match status" value="1"/>
</dbReference>
<name>A0A1U7NUW8_9DEIO</name>
<dbReference type="OrthoDB" id="9868531at2"/>
<dbReference type="RefSeq" id="WP_075834998.1">
    <property type="nucleotide sequence ID" value="NZ_MSTI01000133.1"/>
</dbReference>
<gene>
    <name evidence="2" type="ORF">BOO71_0011038</name>
</gene>
<dbReference type="InterPro" id="IPR033788">
    <property type="entry name" value="VbhA-like"/>
</dbReference>
<evidence type="ECO:0000256" key="1">
    <source>
        <dbReference type="SAM" id="MobiDB-lite"/>
    </source>
</evidence>
<keyword evidence="3" id="KW-1185">Reference proteome</keyword>
<dbReference type="EMBL" id="MSTI01000133">
    <property type="protein sequence ID" value="OLV16723.1"/>
    <property type="molecule type" value="Genomic_DNA"/>
</dbReference>
<dbReference type="Proteomes" id="UP000186607">
    <property type="component" value="Unassembled WGS sequence"/>
</dbReference>
<organism evidence="2 3">
    <name type="scientific">Deinococcus marmoris</name>
    <dbReference type="NCBI Taxonomy" id="249408"/>
    <lineage>
        <taxon>Bacteria</taxon>
        <taxon>Thermotogati</taxon>
        <taxon>Deinococcota</taxon>
        <taxon>Deinococci</taxon>
        <taxon>Deinococcales</taxon>
        <taxon>Deinococcaceae</taxon>
        <taxon>Deinococcus</taxon>
    </lineage>
</organism>